<dbReference type="Proteomes" id="UP000652681">
    <property type="component" value="Unassembled WGS sequence"/>
</dbReference>
<protein>
    <submittedName>
        <fullName evidence="1">Uncharacterized protein</fullName>
    </submittedName>
</protein>
<organism evidence="1 2">
    <name type="scientific">Taishania pollutisoli</name>
    <dbReference type="NCBI Taxonomy" id="2766479"/>
    <lineage>
        <taxon>Bacteria</taxon>
        <taxon>Pseudomonadati</taxon>
        <taxon>Bacteroidota</taxon>
        <taxon>Flavobacteriia</taxon>
        <taxon>Flavobacteriales</taxon>
        <taxon>Crocinitomicaceae</taxon>
        <taxon>Taishania</taxon>
    </lineage>
</organism>
<sequence>MKNTLKKAGFFGLMILFVSITSMGCRKKKDTIAAITVKNSAGAVVPGANVRLFPVPTPPGNGTLLWEFETTTNASGIATFNFNEVYQLGQAGVVVANIEAVYAGNTGTGVIKVDQETTSVATVFI</sequence>
<evidence type="ECO:0000313" key="1">
    <source>
        <dbReference type="EMBL" id="MBC9812741.1"/>
    </source>
</evidence>
<dbReference type="EMBL" id="JACVEL010000005">
    <property type="protein sequence ID" value="MBC9812741.1"/>
    <property type="molecule type" value="Genomic_DNA"/>
</dbReference>
<dbReference type="PROSITE" id="PS51257">
    <property type="entry name" value="PROKAR_LIPOPROTEIN"/>
    <property type="match status" value="1"/>
</dbReference>
<accession>A0A8J6PJB2</accession>
<gene>
    <name evidence="1" type="ORF">H9Y05_09685</name>
</gene>
<dbReference type="RefSeq" id="WP_163491513.1">
    <property type="nucleotide sequence ID" value="NZ_JACVEL010000005.1"/>
</dbReference>
<evidence type="ECO:0000313" key="2">
    <source>
        <dbReference type="Proteomes" id="UP000652681"/>
    </source>
</evidence>
<keyword evidence="2" id="KW-1185">Reference proteome</keyword>
<reference evidence="1" key="1">
    <citation type="submission" date="2020-09" db="EMBL/GenBank/DDBJ databases">
        <title>Taishania pollutisoli gen. nov., sp. nov., Isolated from Tetrabromobisphenol A-Contaminated Soil.</title>
        <authorList>
            <person name="Chen Q."/>
        </authorList>
    </citation>
    <scope>NUCLEOTIDE SEQUENCE</scope>
    <source>
        <strain evidence="1">CZZ-1</strain>
    </source>
</reference>
<comment type="caution">
    <text evidence="1">The sequence shown here is derived from an EMBL/GenBank/DDBJ whole genome shotgun (WGS) entry which is preliminary data.</text>
</comment>
<name>A0A8J6PJB2_9FLAO</name>
<dbReference type="AlphaFoldDB" id="A0A8J6PJB2"/>
<proteinExistence type="predicted"/>